<dbReference type="InterPro" id="IPR056179">
    <property type="entry name" value="DHQS_C"/>
</dbReference>
<dbReference type="GO" id="GO:0008652">
    <property type="term" value="P:amino acid biosynthetic process"/>
    <property type="evidence" value="ECO:0007669"/>
    <property type="project" value="UniProtKB-KW"/>
</dbReference>
<dbReference type="Proteomes" id="UP000050874">
    <property type="component" value="Unassembled WGS sequence"/>
</dbReference>
<evidence type="ECO:0000256" key="11">
    <source>
        <dbReference type="ARBA" id="ARBA00022833"/>
    </source>
</evidence>
<evidence type="ECO:0000256" key="7">
    <source>
        <dbReference type="ARBA" id="ARBA00013031"/>
    </source>
</evidence>
<sequence>HHISKATSKIFAFTLNQGESSKSLGNFQKIINFLIEQQFDRSDAIIAVGGGVVGDISGYVASSYLRGIQFIQIPTTLLAQVDSSVGGKTAINISAGKNLVGAFYNPKGVIIDTSSLHSLPTREFRAGLAEVIKYGLIQNKKLLSLLSHNIVNILGRQPGIVEQIIYESLKTKSKIVTQDEKETGIRAILNFGHTFGHAIEAHEKYKKILHGEAVAKGMLVASKISCLEGCISEKDFLKISALLEAYGFDLSLDQYKYLDLKPFIFRDKKMQGGSLNLILLTGLSKAFVTNSFNSKNLKLVLS</sequence>
<keyword evidence="13" id="KW-0057">Aromatic amino acid biosynthesis</keyword>
<dbReference type="GO" id="GO:0009423">
    <property type="term" value="P:chorismate biosynthetic process"/>
    <property type="evidence" value="ECO:0007669"/>
    <property type="project" value="UniProtKB-UniRule"/>
</dbReference>
<evidence type="ECO:0000256" key="8">
    <source>
        <dbReference type="ARBA" id="ARBA00022605"/>
    </source>
</evidence>
<dbReference type="InterPro" id="IPR016037">
    <property type="entry name" value="DHQ_synth_AroB"/>
</dbReference>
<accession>A0A0R2PKZ6</accession>
<evidence type="ECO:0000259" key="16">
    <source>
        <dbReference type="Pfam" id="PF01761"/>
    </source>
</evidence>
<protein>
    <recommendedName>
        <fullName evidence="7 15">3-dehydroquinate synthase</fullName>
        <ecNumber evidence="7 15">4.2.3.4</ecNumber>
    </recommendedName>
</protein>
<evidence type="ECO:0000259" key="17">
    <source>
        <dbReference type="Pfam" id="PF24621"/>
    </source>
</evidence>
<dbReference type="GO" id="GO:0009073">
    <property type="term" value="P:aromatic amino acid family biosynthetic process"/>
    <property type="evidence" value="ECO:0007669"/>
    <property type="project" value="UniProtKB-KW"/>
</dbReference>
<evidence type="ECO:0000256" key="14">
    <source>
        <dbReference type="ARBA" id="ARBA00023239"/>
    </source>
</evidence>
<proteinExistence type="inferred from homology"/>
<comment type="cofactor">
    <cofactor evidence="2">
        <name>NAD(+)</name>
        <dbReference type="ChEBI" id="CHEBI:57540"/>
    </cofactor>
</comment>
<evidence type="ECO:0000256" key="1">
    <source>
        <dbReference type="ARBA" id="ARBA00001393"/>
    </source>
</evidence>
<comment type="pathway">
    <text evidence="6">Metabolic intermediate biosynthesis; chorismate biosynthesis; chorismate from D-erythrose 4-phosphate and phosphoenolpyruvate: step 2/7.</text>
</comment>
<dbReference type="AlphaFoldDB" id="A0A0R2PKZ6"/>
<dbReference type="NCBIfam" id="TIGR01357">
    <property type="entry name" value="aroB"/>
    <property type="match status" value="1"/>
</dbReference>
<feature type="non-terminal residue" evidence="18">
    <location>
        <position position="1"/>
    </location>
</feature>
<dbReference type="InterPro" id="IPR030960">
    <property type="entry name" value="DHQS/DOIS_N"/>
</dbReference>
<evidence type="ECO:0000256" key="12">
    <source>
        <dbReference type="ARBA" id="ARBA00023027"/>
    </source>
</evidence>
<evidence type="ECO:0000313" key="18">
    <source>
        <dbReference type="EMBL" id="KRO38582.1"/>
    </source>
</evidence>
<keyword evidence="10" id="KW-0547">Nucleotide-binding</keyword>
<dbReference type="SUPFAM" id="SSF56796">
    <property type="entry name" value="Dehydroquinate synthase-like"/>
    <property type="match status" value="1"/>
</dbReference>
<evidence type="ECO:0000256" key="15">
    <source>
        <dbReference type="NCBIfam" id="TIGR01357"/>
    </source>
</evidence>
<keyword evidence="9" id="KW-0479">Metal-binding</keyword>
<dbReference type="HAMAP" id="MF_00110">
    <property type="entry name" value="DHQ_synthase"/>
    <property type="match status" value="1"/>
</dbReference>
<dbReference type="EMBL" id="LIAV01000321">
    <property type="protein sequence ID" value="KRO38582.1"/>
    <property type="molecule type" value="Genomic_DNA"/>
</dbReference>
<keyword evidence="12" id="KW-0520">NAD</keyword>
<dbReference type="GO" id="GO:0000166">
    <property type="term" value="F:nucleotide binding"/>
    <property type="evidence" value="ECO:0007669"/>
    <property type="project" value="UniProtKB-KW"/>
</dbReference>
<feature type="domain" description="3-dehydroquinate synthase C-terminal" evidence="17">
    <location>
        <begin position="127"/>
        <end position="270"/>
    </location>
</feature>
<reference evidence="19" key="1">
    <citation type="submission" date="2015-10" db="EMBL/GenBank/DDBJ databases">
        <title>Metagenome-Assembled Genomes uncover a global brackish microbiome.</title>
        <authorList>
            <person name="Hugerth L.W."/>
            <person name="Larsson J."/>
            <person name="Alneberg J."/>
            <person name="Lindh M.V."/>
            <person name="Legrand C."/>
            <person name="Pinhassi J."/>
            <person name="Andersson A."/>
        </authorList>
    </citation>
    <scope>NUCLEOTIDE SEQUENCE [LARGE SCALE GENOMIC DNA]</scope>
</reference>
<dbReference type="Pfam" id="PF01761">
    <property type="entry name" value="DHQ_synthase"/>
    <property type="match status" value="1"/>
</dbReference>
<dbReference type="PANTHER" id="PTHR43622">
    <property type="entry name" value="3-DEHYDROQUINATE SYNTHASE"/>
    <property type="match status" value="1"/>
</dbReference>
<evidence type="ECO:0000256" key="4">
    <source>
        <dbReference type="ARBA" id="ARBA00001947"/>
    </source>
</evidence>
<dbReference type="CDD" id="cd08195">
    <property type="entry name" value="DHQS"/>
    <property type="match status" value="1"/>
</dbReference>
<gene>
    <name evidence="18" type="ORF">ABR63_07785</name>
</gene>
<comment type="caution">
    <text evidence="18">The sequence shown here is derived from an EMBL/GenBank/DDBJ whole genome shotgun (WGS) entry which is preliminary data.</text>
</comment>
<dbReference type="GO" id="GO:0003856">
    <property type="term" value="F:3-dehydroquinate synthase activity"/>
    <property type="evidence" value="ECO:0007669"/>
    <property type="project" value="UniProtKB-UniRule"/>
</dbReference>
<evidence type="ECO:0000256" key="9">
    <source>
        <dbReference type="ARBA" id="ARBA00022723"/>
    </source>
</evidence>
<feature type="domain" description="3-dehydroquinate synthase N-terminal" evidence="16">
    <location>
        <begin position="13"/>
        <end position="125"/>
    </location>
</feature>
<keyword evidence="8" id="KW-0028">Amino-acid biosynthesis</keyword>
<evidence type="ECO:0000256" key="6">
    <source>
        <dbReference type="ARBA" id="ARBA00004661"/>
    </source>
</evidence>
<evidence type="ECO:0000256" key="10">
    <source>
        <dbReference type="ARBA" id="ARBA00022741"/>
    </source>
</evidence>
<evidence type="ECO:0000256" key="13">
    <source>
        <dbReference type="ARBA" id="ARBA00023141"/>
    </source>
</evidence>
<name>A0A0R2PKZ6_9GAMM</name>
<dbReference type="FunFam" id="3.40.50.1970:FF:000007">
    <property type="entry name" value="Pentafunctional AROM polypeptide"/>
    <property type="match status" value="1"/>
</dbReference>
<dbReference type="GO" id="GO:0046872">
    <property type="term" value="F:metal ion binding"/>
    <property type="evidence" value="ECO:0007669"/>
    <property type="project" value="UniProtKB-KW"/>
</dbReference>
<dbReference type="Gene3D" id="3.40.50.1970">
    <property type="match status" value="1"/>
</dbReference>
<evidence type="ECO:0000256" key="5">
    <source>
        <dbReference type="ARBA" id="ARBA00003485"/>
    </source>
</evidence>
<dbReference type="EC" id="4.2.3.4" evidence="7 15"/>
<dbReference type="Gene3D" id="1.20.1090.10">
    <property type="entry name" value="Dehydroquinate synthase-like - alpha domain"/>
    <property type="match status" value="1"/>
</dbReference>
<keyword evidence="14" id="KW-0456">Lyase</keyword>
<evidence type="ECO:0000256" key="3">
    <source>
        <dbReference type="ARBA" id="ARBA00001941"/>
    </source>
</evidence>
<comment type="function">
    <text evidence="5">Catalyzes the conversion of 3-deoxy-D-arabino-heptulosonate 7-phosphate (DAHP) to dehydroquinate (DHQ).</text>
</comment>
<dbReference type="PANTHER" id="PTHR43622:SF7">
    <property type="entry name" value="3-DEHYDROQUINATE SYNTHASE, CHLOROPLASTIC"/>
    <property type="match status" value="1"/>
</dbReference>
<evidence type="ECO:0000313" key="19">
    <source>
        <dbReference type="Proteomes" id="UP000050874"/>
    </source>
</evidence>
<comment type="cofactor">
    <cofactor evidence="4">
        <name>Zn(2+)</name>
        <dbReference type="ChEBI" id="CHEBI:29105"/>
    </cofactor>
</comment>
<keyword evidence="11" id="KW-0862">Zinc</keyword>
<comment type="catalytic activity">
    <reaction evidence="1">
        <text>7-phospho-2-dehydro-3-deoxy-D-arabino-heptonate = 3-dehydroquinate + phosphate</text>
        <dbReference type="Rhea" id="RHEA:21968"/>
        <dbReference type="ChEBI" id="CHEBI:32364"/>
        <dbReference type="ChEBI" id="CHEBI:43474"/>
        <dbReference type="ChEBI" id="CHEBI:58394"/>
        <dbReference type="EC" id="4.2.3.4"/>
    </reaction>
</comment>
<comment type="cofactor">
    <cofactor evidence="3">
        <name>Co(2+)</name>
        <dbReference type="ChEBI" id="CHEBI:48828"/>
    </cofactor>
</comment>
<dbReference type="GO" id="GO:0005737">
    <property type="term" value="C:cytoplasm"/>
    <property type="evidence" value="ECO:0007669"/>
    <property type="project" value="InterPro"/>
</dbReference>
<dbReference type="InterPro" id="IPR050071">
    <property type="entry name" value="Dehydroquinate_synthase"/>
</dbReference>
<organism evidence="18 19">
    <name type="scientific">SAR86 cluster bacterium BACL1 MAG-120920-bin57</name>
    <dbReference type="NCBI Taxonomy" id="1655571"/>
    <lineage>
        <taxon>Bacteria</taxon>
        <taxon>Pseudomonadati</taxon>
        <taxon>Pseudomonadota</taxon>
        <taxon>Gammaproteobacteria</taxon>
        <taxon>SAR86 cluster</taxon>
    </lineage>
</organism>
<dbReference type="Pfam" id="PF24621">
    <property type="entry name" value="DHQS_C"/>
    <property type="match status" value="1"/>
</dbReference>
<evidence type="ECO:0000256" key="2">
    <source>
        <dbReference type="ARBA" id="ARBA00001911"/>
    </source>
</evidence>